<evidence type="ECO:0000256" key="3">
    <source>
        <dbReference type="ARBA" id="ARBA00023163"/>
    </source>
</evidence>
<evidence type="ECO:0000313" key="7">
    <source>
        <dbReference type="Proteomes" id="UP000242765"/>
    </source>
</evidence>
<dbReference type="InterPro" id="IPR036271">
    <property type="entry name" value="Tet_transcr_reg_TetR-rel_C_sf"/>
</dbReference>
<dbReference type="InterPro" id="IPR009057">
    <property type="entry name" value="Homeodomain-like_sf"/>
</dbReference>
<keyword evidence="2 4" id="KW-0238">DNA-binding</keyword>
<sequence length="187" mass="21210">MRYKLGYKEEKRKQLLHISGKIAKKEGFNTTGIDTFMKAADVTSGAFYSHFSSKHDLFKALIAAELHQSISMWHNNPHIEPEEWIDFEINRYLSLSHVQSAEYGCVLPALATEIARSDLETQQAYQAELMKGHQIFVQHLHSEEKAWGVMCQLVGAILMARSIADDALKIMILESSKKSIKAMLNSQ</sequence>
<organism evidence="6 7">
    <name type="scientific">Acinetobacter silvestris</name>
    <dbReference type="NCBI Taxonomy" id="1977882"/>
    <lineage>
        <taxon>Bacteria</taxon>
        <taxon>Pseudomonadati</taxon>
        <taxon>Pseudomonadota</taxon>
        <taxon>Gammaproteobacteria</taxon>
        <taxon>Moraxellales</taxon>
        <taxon>Moraxellaceae</taxon>
        <taxon>Acinetobacter</taxon>
    </lineage>
</organism>
<dbReference type="Gene3D" id="1.10.10.60">
    <property type="entry name" value="Homeodomain-like"/>
    <property type="match status" value="1"/>
</dbReference>
<dbReference type="OrthoDB" id="9798857at2"/>
<feature type="domain" description="HTH tetR-type" evidence="5">
    <location>
        <begin position="9"/>
        <end position="69"/>
    </location>
</feature>
<dbReference type="PANTHER" id="PTHR47506:SF7">
    <property type="entry name" value="TRANSCRIPTIONAL REGULATORY PROTEIN"/>
    <property type="match status" value="1"/>
</dbReference>
<dbReference type="EMBL" id="NEGB01000002">
    <property type="protein sequence ID" value="OTG66386.1"/>
    <property type="molecule type" value="Genomic_DNA"/>
</dbReference>
<keyword evidence="3" id="KW-0804">Transcription</keyword>
<proteinExistence type="predicted"/>
<feature type="DNA-binding region" description="H-T-H motif" evidence="4">
    <location>
        <begin position="32"/>
        <end position="51"/>
    </location>
</feature>
<dbReference type="PROSITE" id="PS50977">
    <property type="entry name" value="HTH_TETR_2"/>
    <property type="match status" value="1"/>
</dbReference>
<gene>
    <name evidence="6" type="ORF">B9T28_03770</name>
</gene>
<evidence type="ECO:0000256" key="1">
    <source>
        <dbReference type="ARBA" id="ARBA00023015"/>
    </source>
</evidence>
<evidence type="ECO:0000259" key="5">
    <source>
        <dbReference type="PROSITE" id="PS50977"/>
    </source>
</evidence>
<keyword evidence="1" id="KW-0805">Transcription regulation</keyword>
<reference evidence="6 7" key="1">
    <citation type="submission" date="2017-04" db="EMBL/GenBank/DDBJ databases">
        <title>High diversity of culturable Acinetobacter species in natural soil and water ecosystems.</title>
        <authorList>
            <person name="Nemec A."/>
            <person name="Radolfova-Krizova L."/>
        </authorList>
    </citation>
    <scope>NUCLEOTIDE SEQUENCE [LARGE SCALE GENOMIC DNA]</scope>
    <source>
        <strain evidence="6 7">ANC 4999</strain>
    </source>
</reference>
<comment type="caution">
    <text evidence="6">The sequence shown here is derived from an EMBL/GenBank/DDBJ whole genome shotgun (WGS) entry which is preliminary data.</text>
</comment>
<dbReference type="SUPFAM" id="SSF48498">
    <property type="entry name" value="Tetracyclin repressor-like, C-terminal domain"/>
    <property type="match status" value="1"/>
</dbReference>
<evidence type="ECO:0000313" key="6">
    <source>
        <dbReference type="EMBL" id="OTG66386.1"/>
    </source>
</evidence>
<dbReference type="Gene3D" id="1.10.357.10">
    <property type="entry name" value="Tetracycline Repressor, domain 2"/>
    <property type="match status" value="1"/>
</dbReference>
<protein>
    <submittedName>
        <fullName evidence="6">TetR family transcriptional regulator</fullName>
    </submittedName>
</protein>
<dbReference type="RefSeq" id="WP_086202630.1">
    <property type="nucleotide sequence ID" value="NZ_NEGB01000002.1"/>
</dbReference>
<dbReference type="GO" id="GO:0003677">
    <property type="term" value="F:DNA binding"/>
    <property type="evidence" value="ECO:0007669"/>
    <property type="project" value="UniProtKB-UniRule"/>
</dbReference>
<dbReference type="AlphaFoldDB" id="A0A1Y3CGX7"/>
<dbReference type="STRING" id="1977882.B9T28_03770"/>
<dbReference type="PANTHER" id="PTHR47506">
    <property type="entry name" value="TRANSCRIPTIONAL REGULATORY PROTEIN"/>
    <property type="match status" value="1"/>
</dbReference>
<accession>A0A1Y3CGX7</accession>
<dbReference type="Proteomes" id="UP000242765">
    <property type="component" value="Unassembled WGS sequence"/>
</dbReference>
<dbReference type="Pfam" id="PF00440">
    <property type="entry name" value="TetR_N"/>
    <property type="match status" value="1"/>
</dbReference>
<dbReference type="SUPFAM" id="SSF46689">
    <property type="entry name" value="Homeodomain-like"/>
    <property type="match status" value="1"/>
</dbReference>
<dbReference type="InterPro" id="IPR001647">
    <property type="entry name" value="HTH_TetR"/>
</dbReference>
<keyword evidence="7" id="KW-1185">Reference proteome</keyword>
<evidence type="ECO:0000256" key="4">
    <source>
        <dbReference type="PROSITE-ProRule" id="PRU00335"/>
    </source>
</evidence>
<name>A0A1Y3CGX7_9GAMM</name>
<evidence type="ECO:0000256" key="2">
    <source>
        <dbReference type="ARBA" id="ARBA00023125"/>
    </source>
</evidence>